<reference evidence="2 3" key="1">
    <citation type="submission" date="2024-01" db="EMBL/GenBank/DDBJ databases">
        <title>Genome assemblies of Stephania.</title>
        <authorList>
            <person name="Yang L."/>
        </authorList>
    </citation>
    <scope>NUCLEOTIDE SEQUENCE [LARGE SCALE GENOMIC DNA]</scope>
    <source>
        <strain evidence="2">YNDBR</strain>
        <tissue evidence="2">Leaf</tissue>
    </source>
</reference>
<evidence type="ECO:0000313" key="2">
    <source>
        <dbReference type="EMBL" id="KAK9142828.1"/>
    </source>
</evidence>
<sequence>MVVVMVFSSEISGKDGSGGGGGGVDGEAFLYNKILDELADKALYSRRRRRVVGDVEAKEEKGSERVVEAKEEKGDEEQ</sequence>
<protein>
    <submittedName>
        <fullName evidence="2">Uncharacterized protein</fullName>
    </submittedName>
</protein>
<evidence type="ECO:0000256" key="1">
    <source>
        <dbReference type="SAM" id="MobiDB-lite"/>
    </source>
</evidence>
<dbReference type="EMBL" id="JBBNAF010000005">
    <property type="protein sequence ID" value="KAK9142828.1"/>
    <property type="molecule type" value="Genomic_DNA"/>
</dbReference>
<feature type="region of interest" description="Disordered" evidence="1">
    <location>
        <begin position="54"/>
        <end position="78"/>
    </location>
</feature>
<organism evidence="2 3">
    <name type="scientific">Stephania yunnanensis</name>
    <dbReference type="NCBI Taxonomy" id="152371"/>
    <lineage>
        <taxon>Eukaryota</taxon>
        <taxon>Viridiplantae</taxon>
        <taxon>Streptophyta</taxon>
        <taxon>Embryophyta</taxon>
        <taxon>Tracheophyta</taxon>
        <taxon>Spermatophyta</taxon>
        <taxon>Magnoliopsida</taxon>
        <taxon>Ranunculales</taxon>
        <taxon>Menispermaceae</taxon>
        <taxon>Menispermoideae</taxon>
        <taxon>Cissampelideae</taxon>
        <taxon>Stephania</taxon>
    </lineage>
</organism>
<accession>A0AAP0JZ08</accession>
<gene>
    <name evidence="2" type="ORF">Syun_012228</name>
</gene>
<dbReference type="AlphaFoldDB" id="A0AAP0JZ08"/>
<name>A0AAP0JZ08_9MAGN</name>
<evidence type="ECO:0000313" key="3">
    <source>
        <dbReference type="Proteomes" id="UP001420932"/>
    </source>
</evidence>
<dbReference type="Proteomes" id="UP001420932">
    <property type="component" value="Unassembled WGS sequence"/>
</dbReference>
<keyword evidence="3" id="KW-1185">Reference proteome</keyword>
<proteinExistence type="predicted"/>
<comment type="caution">
    <text evidence="2">The sequence shown here is derived from an EMBL/GenBank/DDBJ whole genome shotgun (WGS) entry which is preliminary data.</text>
</comment>